<evidence type="ECO:0000256" key="4">
    <source>
        <dbReference type="ARBA" id="ARBA00022801"/>
    </source>
</evidence>
<name>A0A1I0SYN6_9SPHI</name>
<dbReference type="PANTHER" id="PTHR43772:SF2">
    <property type="entry name" value="PUTATIVE (AFU_ORTHOLOGUE AFUA_2G04480)-RELATED"/>
    <property type="match status" value="1"/>
</dbReference>
<keyword evidence="4 9" id="KW-0378">Hydrolase</keyword>
<keyword evidence="5" id="KW-0119">Carbohydrate metabolism</keyword>
<protein>
    <submittedName>
        <fullName evidence="12">Arabinoxylan arabinofuranohydrolase</fullName>
    </submittedName>
</protein>
<evidence type="ECO:0000259" key="11">
    <source>
        <dbReference type="PROSITE" id="PS51175"/>
    </source>
</evidence>
<dbReference type="AlphaFoldDB" id="A0A1I0SYN6"/>
<feature type="chain" id="PRO_5011755615" evidence="10">
    <location>
        <begin position="30"/>
        <end position="461"/>
    </location>
</feature>
<evidence type="ECO:0000256" key="2">
    <source>
        <dbReference type="ARBA" id="ARBA00022651"/>
    </source>
</evidence>
<feature type="active site" description="Proton donor" evidence="7">
    <location>
        <position position="214"/>
    </location>
</feature>
<evidence type="ECO:0000256" key="3">
    <source>
        <dbReference type="ARBA" id="ARBA00022729"/>
    </source>
</evidence>
<evidence type="ECO:0000256" key="6">
    <source>
        <dbReference type="ARBA" id="ARBA00023295"/>
    </source>
</evidence>
<dbReference type="SUPFAM" id="SSF49785">
    <property type="entry name" value="Galactose-binding domain-like"/>
    <property type="match status" value="1"/>
</dbReference>
<dbReference type="CDD" id="cd04084">
    <property type="entry name" value="CBM6_xylanase-like"/>
    <property type="match status" value="1"/>
</dbReference>
<evidence type="ECO:0000256" key="10">
    <source>
        <dbReference type="SAM" id="SignalP"/>
    </source>
</evidence>
<evidence type="ECO:0000256" key="9">
    <source>
        <dbReference type="RuleBase" id="RU361187"/>
    </source>
</evidence>
<evidence type="ECO:0000313" key="12">
    <source>
        <dbReference type="EMBL" id="SFA44611.1"/>
    </source>
</evidence>
<evidence type="ECO:0000313" key="13">
    <source>
        <dbReference type="Proteomes" id="UP000198836"/>
    </source>
</evidence>
<dbReference type="GO" id="GO:0004553">
    <property type="term" value="F:hydrolase activity, hydrolyzing O-glycosyl compounds"/>
    <property type="evidence" value="ECO:0007669"/>
    <property type="project" value="InterPro"/>
</dbReference>
<dbReference type="SMART" id="SM00606">
    <property type="entry name" value="CBD_IV"/>
    <property type="match status" value="1"/>
</dbReference>
<keyword evidence="13" id="KW-1185">Reference proteome</keyword>
<dbReference type="InterPro" id="IPR023296">
    <property type="entry name" value="Glyco_hydro_beta-prop_sf"/>
</dbReference>
<reference evidence="13" key="1">
    <citation type="submission" date="2016-10" db="EMBL/GenBank/DDBJ databases">
        <authorList>
            <person name="Varghese N."/>
            <person name="Submissions S."/>
        </authorList>
    </citation>
    <scope>NUCLEOTIDE SEQUENCE [LARGE SCALE GENOMIC DNA]</scope>
    <source>
        <strain evidence="13">DSM 18130</strain>
    </source>
</reference>
<keyword evidence="2" id="KW-0624">Polysaccharide degradation</keyword>
<dbReference type="CDD" id="cd09003">
    <property type="entry name" value="GH43_XynD-like"/>
    <property type="match status" value="1"/>
</dbReference>
<dbReference type="InterPro" id="IPR005084">
    <property type="entry name" value="CBM6"/>
</dbReference>
<accession>A0A1I0SYN6</accession>
<dbReference type="Gene3D" id="2.60.120.260">
    <property type="entry name" value="Galactose-binding domain-like"/>
    <property type="match status" value="1"/>
</dbReference>
<dbReference type="Proteomes" id="UP000198836">
    <property type="component" value="Unassembled WGS sequence"/>
</dbReference>
<keyword evidence="2" id="KW-0858">Xylan degradation</keyword>
<dbReference type="GO" id="GO:0045493">
    <property type="term" value="P:xylan catabolic process"/>
    <property type="evidence" value="ECO:0007669"/>
    <property type="project" value="UniProtKB-KW"/>
</dbReference>
<dbReference type="InterPro" id="IPR006710">
    <property type="entry name" value="Glyco_hydro_43"/>
</dbReference>
<dbReference type="Pfam" id="PF04616">
    <property type="entry name" value="Glyco_hydro_43"/>
    <property type="match status" value="1"/>
</dbReference>
<comment type="similarity">
    <text evidence="1 9">Belongs to the glycosyl hydrolase 43 family.</text>
</comment>
<sequence length="461" mass="51233">MIMKQANQKYPKLTLLFCLLFMLAKNSYADDHIASHRHLADPATLVYNGRVYLYASNDDDNTDDKDSGYKMKSIVCISSSDMKNWTDHGVVFEAPRDVTWASRTWAPSVIARNGKIYLYFGNGGSGIGVATSSSPIGPFKDPLGKKLIDNETPGVQPAKNMWLFDPMAFLDDDGQAYLYFGGNGEDNMRVIKLNEDMISVNGRATSFHVPAFFEASWMHKRNGNYYFSYSSNPKAEMRIDYMMSTNPTTGFVYKGVIGAQPPNNNNNNHHGIFEFKGKWYHAYHNRVVAIKKGIPPVYKRNLAIEELNYKPDGSIVQINYTVNGVTQIGAVNPYQRNEAETLQDQEGIMTKNTADGGMQISGMKNNNWIKVQGVDFGKKGPKLFSAQISGLSPGISLEVRAGSLDGKQIAKLVSTGKQAAGLQLHTGKAELIKGKQDLYLVVSGVDSANGIDIDWWRFQQR</sequence>
<dbReference type="PANTHER" id="PTHR43772">
    <property type="entry name" value="ENDO-1,4-BETA-XYLANASE"/>
    <property type="match status" value="1"/>
</dbReference>
<keyword evidence="3 10" id="KW-0732">Signal</keyword>
<dbReference type="Pfam" id="PF03422">
    <property type="entry name" value="CBM_6"/>
    <property type="match status" value="1"/>
</dbReference>
<dbReference type="Gene3D" id="2.115.10.20">
    <property type="entry name" value="Glycosyl hydrolase domain, family 43"/>
    <property type="match status" value="1"/>
</dbReference>
<evidence type="ECO:0000256" key="7">
    <source>
        <dbReference type="PIRSR" id="PIRSR606710-1"/>
    </source>
</evidence>
<dbReference type="GO" id="GO:0030246">
    <property type="term" value="F:carbohydrate binding"/>
    <property type="evidence" value="ECO:0007669"/>
    <property type="project" value="InterPro"/>
</dbReference>
<evidence type="ECO:0000256" key="5">
    <source>
        <dbReference type="ARBA" id="ARBA00023277"/>
    </source>
</evidence>
<dbReference type="STRING" id="332999.SAMN04488511_104148"/>
<proteinExistence type="inferred from homology"/>
<dbReference type="SUPFAM" id="SSF75005">
    <property type="entry name" value="Arabinanase/levansucrase/invertase"/>
    <property type="match status" value="1"/>
</dbReference>
<feature type="active site" description="Proton acceptor" evidence="7">
    <location>
        <position position="60"/>
    </location>
</feature>
<keyword evidence="6 9" id="KW-0326">Glycosidase</keyword>
<feature type="domain" description="CBM6" evidence="11">
    <location>
        <begin position="335"/>
        <end position="459"/>
    </location>
</feature>
<dbReference type="PROSITE" id="PS51175">
    <property type="entry name" value="CBM6"/>
    <property type="match status" value="1"/>
</dbReference>
<evidence type="ECO:0000256" key="1">
    <source>
        <dbReference type="ARBA" id="ARBA00009865"/>
    </source>
</evidence>
<feature type="signal peptide" evidence="10">
    <location>
        <begin position="1"/>
        <end position="29"/>
    </location>
</feature>
<organism evidence="12 13">
    <name type="scientific">Pedobacter suwonensis</name>
    <dbReference type="NCBI Taxonomy" id="332999"/>
    <lineage>
        <taxon>Bacteria</taxon>
        <taxon>Pseudomonadati</taxon>
        <taxon>Bacteroidota</taxon>
        <taxon>Sphingobacteriia</taxon>
        <taxon>Sphingobacteriales</taxon>
        <taxon>Sphingobacteriaceae</taxon>
        <taxon>Pedobacter</taxon>
    </lineage>
</organism>
<dbReference type="InterPro" id="IPR052176">
    <property type="entry name" value="Glycosyl_Hydrlase_43_Enz"/>
</dbReference>
<dbReference type="EMBL" id="FOJM01000004">
    <property type="protein sequence ID" value="SFA44611.1"/>
    <property type="molecule type" value="Genomic_DNA"/>
</dbReference>
<gene>
    <name evidence="12" type="ORF">SAMN04488511_104148</name>
</gene>
<dbReference type="InterPro" id="IPR006584">
    <property type="entry name" value="Cellulose-bd_IV"/>
</dbReference>
<evidence type="ECO:0000256" key="8">
    <source>
        <dbReference type="PIRSR" id="PIRSR606710-2"/>
    </source>
</evidence>
<dbReference type="InterPro" id="IPR008979">
    <property type="entry name" value="Galactose-bd-like_sf"/>
</dbReference>
<feature type="site" description="Important for catalytic activity, responsible for pKa modulation of the active site Glu and correct orientation of both the proton donor and substrate" evidence="8">
    <location>
        <position position="165"/>
    </location>
</feature>